<reference evidence="2 3" key="1">
    <citation type="submission" date="2021-02" db="EMBL/GenBank/DDBJ databases">
        <authorList>
            <person name="Han P."/>
        </authorList>
    </citation>
    <scope>NUCLEOTIDE SEQUENCE [LARGE SCALE GENOMIC DNA]</scope>
    <source>
        <strain evidence="2">Candidatus Nitrospira sp. ZN2</strain>
    </source>
</reference>
<comment type="caution">
    <text evidence="2">The sequence shown here is derived from an EMBL/GenBank/DDBJ whole genome shotgun (WGS) entry which is preliminary data.</text>
</comment>
<sequence length="124" mass="13992">MTGGNKHLTPLVPSRPPVALSTRFQVRSFRRFPIQCSVYYSCDAFQGSGMAWNLSLNGWRVDGTHPVEPGMMVTLCIFLPDHHPTVFVDRAVVRWSRGQEFGIEVDSIKADERARLEQFVTALV</sequence>
<evidence type="ECO:0000259" key="1">
    <source>
        <dbReference type="Pfam" id="PF07238"/>
    </source>
</evidence>
<organism evidence="2 3">
    <name type="scientific">Nitrospira defluvii</name>
    <dbReference type="NCBI Taxonomy" id="330214"/>
    <lineage>
        <taxon>Bacteria</taxon>
        <taxon>Pseudomonadati</taxon>
        <taxon>Nitrospirota</taxon>
        <taxon>Nitrospiria</taxon>
        <taxon>Nitrospirales</taxon>
        <taxon>Nitrospiraceae</taxon>
        <taxon>Nitrospira</taxon>
    </lineage>
</organism>
<dbReference type="InterPro" id="IPR009875">
    <property type="entry name" value="PilZ_domain"/>
</dbReference>
<evidence type="ECO:0000313" key="3">
    <source>
        <dbReference type="Proteomes" id="UP000675880"/>
    </source>
</evidence>
<gene>
    <name evidence="2" type="ORF">NSPZN2_11399</name>
</gene>
<dbReference type="Pfam" id="PF07238">
    <property type="entry name" value="PilZ"/>
    <property type="match status" value="1"/>
</dbReference>
<accession>A0ABM8QTM4</accession>
<dbReference type="Gene3D" id="2.40.10.220">
    <property type="entry name" value="predicted glycosyltransferase like domains"/>
    <property type="match status" value="1"/>
</dbReference>
<dbReference type="EMBL" id="CAJNBJ010000001">
    <property type="protein sequence ID" value="CAE6714878.1"/>
    <property type="molecule type" value="Genomic_DNA"/>
</dbReference>
<dbReference type="Proteomes" id="UP000675880">
    <property type="component" value="Unassembled WGS sequence"/>
</dbReference>
<keyword evidence="3" id="KW-1185">Reference proteome</keyword>
<evidence type="ECO:0000313" key="2">
    <source>
        <dbReference type="EMBL" id="CAE6714878.1"/>
    </source>
</evidence>
<proteinExistence type="predicted"/>
<dbReference type="SUPFAM" id="SSF141371">
    <property type="entry name" value="PilZ domain-like"/>
    <property type="match status" value="1"/>
</dbReference>
<protein>
    <submittedName>
        <fullName evidence="2">PilZ domain-containing protein</fullName>
    </submittedName>
</protein>
<feature type="domain" description="PilZ" evidence="1">
    <location>
        <begin position="25"/>
        <end position="121"/>
    </location>
</feature>
<name>A0ABM8QTM4_9BACT</name>
<dbReference type="RefSeq" id="WP_246507500.1">
    <property type="nucleotide sequence ID" value="NZ_CAJNBJ010000001.1"/>
</dbReference>